<keyword evidence="1" id="KW-0472">Membrane</keyword>
<dbReference type="KEGG" id="zal:AZF00_08900"/>
<keyword evidence="1" id="KW-0812">Transmembrane</keyword>
<reference evidence="2 3" key="1">
    <citation type="submission" date="2015-12" db="EMBL/GenBank/DDBJ databases">
        <authorList>
            <person name="Shamseldin A."/>
            <person name="Moawad H."/>
            <person name="Abd El-Rahim W.M."/>
            <person name="Sadowsky M.J."/>
        </authorList>
    </citation>
    <scope>NUCLEOTIDE SEQUENCE [LARGE SCALE GENOMIC DNA]</scope>
    <source>
        <strain evidence="2 3">SM2</strain>
    </source>
</reference>
<protein>
    <recommendedName>
        <fullName evidence="4">DUF3147 family protein</fullName>
    </recommendedName>
</protein>
<dbReference type="STRING" id="1470434.AZF00_08900"/>
<dbReference type="Proteomes" id="UP000074119">
    <property type="component" value="Chromosome"/>
</dbReference>
<proteinExistence type="predicted"/>
<feature type="transmembrane region" description="Helical" evidence="1">
    <location>
        <begin position="61"/>
        <end position="81"/>
    </location>
</feature>
<evidence type="ECO:0000313" key="3">
    <source>
        <dbReference type="Proteomes" id="UP000074119"/>
    </source>
</evidence>
<feature type="transmembrane region" description="Helical" evidence="1">
    <location>
        <begin position="30"/>
        <end position="49"/>
    </location>
</feature>
<accession>A0A127M580</accession>
<dbReference type="AlphaFoldDB" id="A0A127M580"/>
<keyword evidence="1" id="KW-1133">Transmembrane helix</keyword>
<evidence type="ECO:0000313" key="2">
    <source>
        <dbReference type="EMBL" id="AMO68413.1"/>
    </source>
</evidence>
<gene>
    <name evidence="2" type="ORF">AZF00_08900</name>
</gene>
<dbReference type="EMBL" id="CP014544">
    <property type="protein sequence ID" value="AMO68413.1"/>
    <property type="molecule type" value="Genomic_DNA"/>
</dbReference>
<evidence type="ECO:0000256" key="1">
    <source>
        <dbReference type="SAM" id="Phobius"/>
    </source>
</evidence>
<evidence type="ECO:0008006" key="4">
    <source>
        <dbReference type="Google" id="ProtNLM"/>
    </source>
</evidence>
<organism evidence="2 3">
    <name type="scientific">Zhongshania aliphaticivorans</name>
    <dbReference type="NCBI Taxonomy" id="1470434"/>
    <lineage>
        <taxon>Bacteria</taxon>
        <taxon>Pseudomonadati</taxon>
        <taxon>Pseudomonadota</taxon>
        <taxon>Gammaproteobacteria</taxon>
        <taxon>Cellvibrionales</taxon>
        <taxon>Spongiibacteraceae</taxon>
        <taxon>Zhongshania</taxon>
    </lineage>
</organism>
<feature type="transmembrane region" description="Helical" evidence="1">
    <location>
        <begin position="87"/>
        <end position="106"/>
    </location>
</feature>
<dbReference type="RefSeq" id="WP_008250336.1">
    <property type="nucleotide sequence ID" value="NZ_CP014544.1"/>
</dbReference>
<sequence length="115" mass="12697">MTAYIFAAKLLLAAAVIGYASWLSDKKPVLAGFIVALPLVSILALFFSYIEHKDPQASITFAKSILFGVPISYLFFLPFLLADRLHLGFWQSYISGLLLLVVGYFVHRAIMIAIG</sequence>
<name>A0A127M580_9GAMM</name>